<dbReference type="InterPro" id="IPR027417">
    <property type="entry name" value="P-loop_NTPase"/>
</dbReference>
<dbReference type="Proteomes" id="UP000199701">
    <property type="component" value="Unassembled WGS sequence"/>
</dbReference>
<dbReference type="OrthoDB" id="9804819at2"/>
<name>A0A1I0P8X6_9FIRM</name>
<dbReference type="SUPFAM" id="SSF52540">
    <property type="entry name" value="P-loop containing nucleoside triphosphate hydrolases"/>
    <property type="match status" value="1"/>
</dbReference>
<dbReference type="InterPro" id="IPR051782">
    <property type="entry name" value="ABC_Transporter_VariousFunc"/>
</dbReference>
<protein>
    <submittedName>
        <fullName evidence="5">ABC-2 type transport system ATP-binding protein</fullName>
    </submittedName>
</protein>
<evidence type="ECO:0000313" key="6">
    <source>
        <dbReference type="Proteomes" id="UP000199701"/>
    </source>
</evidence>
<evidence type="ECO:0000256" key="1">
    <source>
        <dbReference type="ARBA" id="ARBA00022448"/>
    </source>
</evidence>
<sequence length="284" mass="32120">MKYLLEVDGLSKTFKGKKVLENVSFRIFEGCVTGFIGVNGAGKTTTIKSILGLNFPDAGEIKIFGKCLKENEKEIKDRIGIVFDNGNLYEDLSIEEMKKIIAPAYSRWDENVFRSYLERFNLDKKQKIKTLSKGMKMKCALALALSHHADLLIMDEPTSGLDPKIRKQLLEIIKEFISEDGKSAFFSTHITNDLEKTADQIIMLDQGKILIDEDKDVLLEKHALVKGDKSLLTRDCRKLFVSLEEKGFGFEGLTNNRAAVRNSMKDIIMEKPLIEDIMIAYAGR</sequence>
<evidence type="ECO:0000256" key="3">
    <source>
        <dbReference type="ARBA" id="ARBA00022840"/>
    </source>
</evidence>
<dbReference type="STRING" id="99656.SAMN05421659_104244"/>
<dbReference type="GO" id="GO:0005524">
    <property type="term" value="F:ATP binding"/>
    <property type="evidence" value="ECO:0007669"/>
    <property type="project" value="UniProtKB-KW"/>
</dbReference>
<dbReference type="PANTHER" id="PTHR42939">
    <property type="entry name" value="ABC TRANSPORTER ATP-BINDING PROTEIN ALBC-RELATED"/>
    <property type="match status" value="1"/>
</dbReference>
<dbReference type="EMBL" id="FOJI01000004">
    <property type="protein sequence ID" value="SEW10547.1"/>
    <property type="molecule type" value="Genomic_DNA"/>
</dbReference>
<evidence type="ECO:0000313" key="5">
    <source>
        <dbReference type="EMBL" id="SEW10547.1"/>
    </source>
</evidence>
<dbReference type="AlphaFoldDB" id="A0A1I0P8X6"/>
<dbReference type="Gene3D" id="3.40.50.300">
    <property type="entry name" value="P-loop containing nucleotide triphosphate hydrolases"/>
    <property type="match status" value="1"/>
</dbReference>
<keyword evidence="1" id="KW-0813">Transport</keyword>
<organism evidence="5 6">
    <name type="scientific">[Clostridium] fimetarium</name>
    <dbReference type="NCBI Taxonomy" id="99656"/>
    <lineage>
        <taxon>Bacteria</taxon>
        <taxon>Bacillati</taxon>
        <taxon>Bacillota</taxon>
        <taxon>Clostridia</taxon>
        <taxon>Lachnospirales</taxon>
        <taxon>Lachnospiraceae</taxon>
    </lineage>
</organism>
<dbReference type="CDD" id="cd03230">
    <property type="entry name" value="ABC_DR_subfamily_A"/>
    <property type="match status" value="1"/>
</dbReference>
<feature type="domain" description="ABC transporter" evidence="4">
    <location>
        <begin position="5"/>
        <end position="231"/>
    </location>
</feature>
<accession>A0A1I0P8X6</accession>
<reference evidence="5 6" key="1">
    <citation type="submission" date="2016-10" db="EMBL/GenBank/DDBJ databases">
        <authorList>
            <person name="de Groot N.N."/>
        </authorList>
    </citation>
    <scope>NUCLEOTIDE SEQUENCE [LARGE SCALE GENOMIC DNA]</scope>
    <source>
        <strain evidence="5 6">DSM 9179</strain>
    </source>
</reference>
<evidence type="ECO:0000259" key="4">
    <source>
        <dbReference type="PROSITE" id="PS50893"/>
    </source>
</evidence>
<dbReference type="InterPro" id="IPR003439">
    <property type="entry name" value="ABC_transporter-like_ATP-bd"/>
</dbReference>
<dbReference type="PANTHER" id="PTHR42939:SF3">
    <property type="entry name" value="ABC TRANSPORTER ATP-BINDING COMPONENT"/>
    <property type="match status" value="1"/>
</dbReference>
<keyword evidence="2" id="KW-0547">Nucleotide-binding</keyword>
<gene>
    <name evidence="5" type="ORF">SAMN05421659_104244</name>
</gene>
<dbReference type="InterPro" id="IPR003593">
    <property type="entry name" value="AAA+_ATPase"/>
</dbReference>
<dbReference type="GO" id="GO:0016887">
    <property type="term" value="F:ATP hydrolysis activity"/>
    <property type="evidence" value="ECO:0007669"/>
    <property type="project" value="InterPro"/>
</dbReference>
<evidence type="ECO:0000256" key="2">
    <source>
        <dbReference type="ARBA" id="ARBA00022741"/>
    </source>
</evidence>
<dbReference type="PROSITE" id="PS50893">
    <property type="entry name" value="ABC_TRANSPORTER_2"/>
    <property type="match status" value="1"/>
</dbReference>
<keyword evidence="6" id="KW-1185">Reference proteome</keyword>
<dbReference type="SMART" id="SM00382">
    <property type="entry name" value="AAA"/>
    <property type="match status" value="1"/>
</dbReference>
<dbReference type="RefSeq" id="WP_092452120.1">
    <property type="nucleotide sequence ID" value="NZ_FOJI01000004.1"/>
</dbReference>
<proteinExistence type="predicted"/>
<dbReference type="Pfam" id="PF00005">
    <property type="entry name" value="ABC_tran"/>
    <property type="match status" value="1"/>
</dbReference>
<keyword evidence="3 5" id="KW-0067">ATP-binding</keyword>